<dbReference type="Proteomes" id="UP000800038">
    <property type="component" value="Unassembled WGS sequence"/>
</dbReference>
<sequence length="114" mass="11816">MSPSSLNVRSQLAADAGIVSTFKANLLSNGYGRACNCQYCSGLSDNTCCLSVALPHCKKSAVVTCKPPFAVVRAVALGIVVVGDLPQGLKVVFKVRVENSSGIIDGCVIKLCVV</sequence>
<gene>
    <name evidence="1" type="ORF">EJ02DRAFT_472978</name>
</gene>
<keyword evidence="2" id="KW-1185">Reference proteome</keyword>
<evidence type="ECO:0000313" key="2">
    <source>
        <dbReference type="Proteomes" id="UP000800038"/>
    </source>
</evidence>
<name>A0A6A5SJR6_9PLEO</name>
<evidence type="ECO:0000313" key="1">
    <source>
        <dbReference type="EMBL" id="KAF1938776.1"/>
    </source>
</evidence>
<proteinExistence type="predicted"/>
<dbReference type="AlphaFoldDB" id="A0A6A5SJR6"/>
<accession>A0A6A5SJR6</accession>
<dbReference type="EMBL" id="ML976096">
    <property type="protein sequence ID" value="KAF1938776.1"/>
    <property type="molecule type" value="Genomic_DNA"/>
</dbReference>
<organism evidence="1 2">
    <name type="scientific">Clathrospora elynae</name>
    <dbReference type="NCBI Taxonomy" id="706981"/>
    <lineage>
        <taxon>Eukaryota</taxon>
        <taxon>Fungi</taxon>
        <taxon>Dikarya</taxon>
        <taxon>Ascomycota</taxon>
        <taxon>Pezizomycotina</taxon>
        <taxon>Dothideomycetes</taxon>
        <taxon>Pleosporomycetidae</taxon>
        <taxon>Pleosporales</taxon>
        <taxon>Diademaceae</taxon>
        <taxon>Clathrospora</taxon>
    </lineage>
</organism>
<reference evidence="1" key="1">
    <citation type="journal article" date="2020" name="Stud. Mycol.">
        <title>101 Dothideomycetes genomes: a test case for predicting lifestyles and emergence of pathogens.</title>
        <authorList>
            <person name="Haridas S."/>
            <person name="Albert R."/>
            <person name="Binder M."/>
            <person name="Bloem J."/>
            <person name="Labutti K."/>
            <person name="Salamov A."/>
            <person name="Andreopoulos B."/>
            <person name="Baker S."/>
            <person name="Barry K."/>
            <person name="Bills G."/>
            <person name="Bluhm B."/>
            <person name="Cannon C."/>
            <person name="Castanera R."/>
            <person name="Culley D."/>
            <person name="Daum C."/>
            <person name="Ezra D."/>
            <person name="Gonzalez J."/>
            <person name="Henrissat B."/>
            <person name="Kuo A."/>
            <person name="Liang C."/>
            <person name="Lipzen A."/>
            <person name="Lutzoni F."/>
            <person name="Magnuson J."/>
            <person name="Mondo S."/>
            <person name="Nolan M."/>
            <person name="Ohm R."/>
            <person name="Pangilinan J."/>
            <person name="Park H.-J."/>
            <person name="Ramirez L."/>
            <person name="Alfaro M."/>
            <person name="Sun H."/>
            <person name="Tritt A."/>
            <person name="Yoshinaga Y."/>
            <person name="Zwiers L.-H."/>
            <person name="Turgeon B."/>
            <person name="Goodwin S."/>
            <person name="Spatafora J."/>
            <person name="Crous P."/>
            <person name="Grigoriev I."/>
        </authorList>
    </citation>
    <scope>NUCLEOTIDE SEQUENCE</scope>
    <source>
        <strain evidence="1">CBS 161.51</strain>
    </source>
</reference>
<protein>
    <submittedName>
        <fullName evidence="1">Uncharacterized protein</fullName>
    </submittedName>
</protein>